<name>A0AAE8W6J8_9ACTN</name>
<reference evidence="1 2" key="1">
    <citation type="submission" date="2019-03" db="EMBL/GenBank/DDBJ databases">
        <title>Comparative genomic analyses of the sweetpotato soil rot pathogen, Streptomyces ipomoeae.</title>
        <authorList>
            <person name="Ruschel Soares N."/>
            <person name="Badger J.H."/>
            <person name="Huguet-Tapia J.C."/>
            <person name="Clark C.A."/>
            <person name="Pettis G.S."/>
        </authorList>
    </citation>
    <scope>NUCLEOTIDE SEQUENCE [LARGE SCALE GENOMIC DNA]</scope>
    <source>
        <strain evidence="1 2">88-35</strain>
    </source>
</reference>
<protein>
    <submittedName>
        <fullName evidence="1">Uncharacterized protein</fullName>
    </submittedName>
</protein>
<dbReference type="Proteomes" id="UP000318720">
    <property type="component" value="Unassembled WGS sequence"/>
</dbReference>
<dbReference type="EMBL" id="SPAZ01000036">
    <property type="protein sequence ID" value="TQE38943.1"/>
    <property type="molecule type" value="Genomic_DNA"/>
</dbReference>
<dbReference type="RefSeq" id="WP_141580674.1">
    <property type="nucleotide sequence ID" value="NZ_SPAZ01000036.1"/>
</dbReference>
<evidence type="ECO:0000313" key="1">
    <source>
        <dbReference type="EMBL" id="TQE38943.1"/>
    </source>
</evidence>
<sequence length="163" mass="17443">MLMTLGCLAACDKSAGGKEYSVPRALCGVSVDQDLLSEFLPAGKRVDVTEKSSVPGIKRCRVTVDGKLALIASQEWWDKGDSIVDVARAYPQLESARLGEGDAYLNSATGGVGRVKPCVSADYPEKVLYAAVQIYAKDVEDEPSMKKFITAYVKAVGLSSECQ</sequence>
<accession>A0AAE8W6J8</accession>
<comment type="caution">
    <text evidence="1">The sequence shown here is derived from an EMBL/GenBank/DDBJ whole genome shotgun (WGS) entry which is preliminary data.</text>
</comment>
<dbReference type="AlphaFoldDB" id="A0AAE8W6J8"/>
<evidence type="ECO:0000313" key="2">
    <source>
        <dbReference type="Proteomes" id="UP000318720"/>
    </source>
</evidence>
<organism evidence="1 2">
    <name type="scientific">Streptomyces ipomoeae</name>
    <dbReference type="NCBI Taxonomy" id="103232"/>
    <lineage>
        <taxon>Bacteria</taxon>
        <taxon>Bacillati</taxon>
        <taxon>Actinomycetota</taxon>
        <taxon>Actinomycetes</taxon>
        <taxon>Kitasatosporales</taxon>
        <taxon>Streptomycetaceae</taxon>
        <taxon>Streptomyces</taxon>
    </lineage>
</organism>
<proteinExistence type="predicted"/>
<gene>
    <name evidence="1" type="ORF">Sipo8835_03430</name>
</gene>